<protein>
    <recommendedName>
        <fullName evidence="12">Gram-positive pilin subunit D1 N-terminal domain-containing protein</fullName>
    </recommendedName>
</protein>
<feature type="signal peptide" evidence="6">
    <location>
        <begin position="1"/>
        <end position="30"/>
    </location>
</feature>
<dbReference type="InterPro" id="IPR013783">
    <property type="entry name" value="Ig-like_fold"/>
</dbReference>
<keyword evidence="5" id="KW-0812">Transmembrane</keyword>
<evidence type="ECO:0000256" key="3">
    <source>
        <dbReference type="ARBA" id="ARBA00022729"/>
    </source>
</evidence>
<keyword evidence="5" id="KW-0472">Membrane</keyword>
<keyword evidence="3 6" id="KW-0732">Signal</keyword>
<dbReference type="Pfam" id="PF17802">
    <property type="entry name" value="SpaA"/>
    <property type="match status" value="1"/>
</dbReference>
<dbReference type="NCBIfam" id="NF033902">
    <property type="entry name" value="iso_D2_wall_anc"/>
    <property type="match status" value="1"/>
</dbReference>
<evidence type="ECO:0000259" key="7">
    <source>
        <dbReference type="Pfam" id="PF16555"/>
    </source>
</evidence>
<evidence type="ECO:0000256" key="4">
    <source>
        <dbReference type="SAM" id="MobiDB-lite"/>
    </source>
</evidence>
<keyword evidence="2" id="KW-0964">Secreted</keyword>
<dbReference type="PANTHER" id="PTHR36108:SF13">
    <property type="entry name" value="COLOSSIN-B-RELATED"/>
    <property type="match status" value="1"/>
</dbReference>
<evidence type="ECO:0000256" key="5">
    <source>
        <dbReference type="SAM" id="Phobius"/>
    </source>
</evidence>
<gene>
    <name evidence="10" type="ORF">BW730_16950</name>
</gene>
<dbReference type="PANTHER" id="PTHR36108">
    <property type="entry name" value="COLOSSIN-B-RELATED"/>
    <property type="match status" value="1"/>
</dbReference>
<evidence type="ECO:0000256" key="1">
    <source>
        <dbReference type="ARBA" id="ARBA00007257"/>
    </source>
</evidence>
<evidence type="ECO:0000313" key="10">
    <source>
        <dbReference type="EMBL" id="AQP48934.1"/>
    </source>
</evidence>
<comment type="similarity">
    <text evidence="1">Belongs to the serine-aspartate repeat-containing protein (SDr) family.</text>
</comment>
<organism evidence="10 11">
    <name type="scientific">Tessaracoccus aquimaris</name>
    <dbReference type="NCBI Taxonomy" id="1332264"/>
    <lineage>
        <taxon>Bacteria</taxon>
        <taxon>Bacillati</taxon>
        <taxon>Actinomycetota</taxon>
        <taxon>Actinomycetes</taxon>
        <taxon>Propionibacteriales</taxon>
        <taxon>Propionibacteriaceae</taxon>
        <taxon>Tessaracoccus</taxon>
    </lineage>
</organism>
<dbReference type="SUPFAM" id="SSF49478">
    <property type="entry name" value="Cna protein B-type domain"/>
    <property type="match status" value="1"/>
</dbReference>
<feature type="domain" description="SpaA-like prealbumin fold" evidence="8">
    <location>
        <begin position="333"/>
        <end position="422"/>
    </location>
</feature>
<dbReference type="KEGG" id="tes:BW730_16950"/>
<evidence type="ECO:0000256" key="6">
    <source>
        <dbReference type="SAM" id="SignalP"/>
    </source>
</evidence>
<evidence type="ECO:0008006" key="12">
    <source>
        <dbReference type="Google" id="ProtNLM"/>
    </source>
</evidence>
<dbReference type="Pfam" id="PF16555">
    <property type="entry name" value="GramPos_pilinD1"/>
    <property type="match status" value="1"/>
</dbReference>
<dbReference type="GO" id="GO:0005975">
    <property type="term" value="P:carbohydrate metabolic process"/>
    <property type="evidence" value="ECO:0007669"/>
    <property type="project" value="UniProtKB-ARBA"/>
</dbReference>
<evidence type="ECO:0000256" key="2">
    <source>
        <dbReference type="ARBA" id="ARBA00022525"/>
    </source>
</evidence>
<dbReference type="RefSeq" id="WP_077687285.1">
    <property type="nucleotide sequence ID" value="NZ_CP019606.1"/>
</dbReference>
<dbReference type="InterPro" id="IPR041033">
    <property type="entry name" value="SpaA_PFL_dom_1"/>
</dbReference>
<dbReference type="InterPro" id="IPR048052">
    <property type="entry name" value="FM1-like"/>
</dbReference>
<dbReference type="STRING" id="1332264.BW730_16950"/>
<dbReference type="EMBL" id="CP019606">
    <property type="protein sequence ID" value="AQP48934.1"/>
    <property type="molecule type" value="Genomic_DNA"/>
</dbReference>
<dbReference type="OrthoDB" id="3199332at2"/>
<dbReference type="Gene3D" id="2.60.40.740">
    <property type="match status" value="1"/>
</dbReference>
<dbReference type="Proteomes" id="UP000188145">
    <property type="component" value="Chromosome"/>
</dbReference>
<feature type="transmembrane region" description="Helical" evidence="5">
    <location>
        <begin position="449"/>
        <end position="470"/>
    </location>
</feature>
<dbReference type="InterPro" id="IPR026345">
    <property type="entry name" value="Adh_isopep-form_adh_dom"/>
</dbReference>
<name>A0A1Q2CS47_9ACTN</name>
<dbReference type="InterPro" id="IPR032364">
    <property type="entry name" value="GramPos_pilinD1_N"/>
</dbReference>
<feature type="region of interest" description="Disordered" evidence="4">
    <location>
        <begin position="29"/>
        <end position="72"/>
    </location>
</feature>
<feature type="domain" description="Gram-positive pilin subunit D1 N-terminal" evidence="7">
    <location>
        <begin position="43"/>
        <end position="185"/>
    </location>
</feature>
<dbReference type="AlphaFoldDB" id="A0A1Q2CS47"/>
<evidence type="ECO:0000313" key="11">
    <source>
        <dbReference type="Proteomes" id="UP000188145"/>
    </source>
</evidence>
<dbReference type="Gene3D" id="2.60.40.10">
    <property type="entry name" value="Immunoglobulins"/>
    <property type="match status" value="2"/>
</dbReference>
<accession>A0A1Q2CS47</accession>
<dbReference type="NCBIfam" id="TIGR04226">
    <property type="entry name" value="RrgB_K2N_iso_D2"/>
    <property type="match status" value="1"/>
</dbReference>
<reference evidence="11" key="1">
    <citation type="submission" date="2017-02" db="EMBL/GenBank/DDBJ databases">
        <title>Tessaracoccus aquaemaris sp. nov., isolated from the intestine of a Korean rockfish, Sebastes schlegelii, in a marine aquaculture pond.</title>
        <authorList>
            <person name="Tak E.J."/>
            <person name="Bae J.-W."/>
        </authorList>
    </citation>
    <scope>NUCLEOTIDE SEQUENCE [LARGE SCALE GENOMIC DNA]</scope>
    <source>
        <strain evidence="11">NSG39</strain>
    </source>
</reference>
<proteinExistence type="inferred from homology"/>
<keyword evidence="11" id="KW-1185">Reference proteome</keyword>
<dbReference type="InterPro" id="IPR026466">
    <property type="entry name" value="Fim_isopep_form_D2_dom"/>
</dbReference>
<evidence type="ECO:0000259" key="9">
    <source>
        <dbReference type="Pfam" id="PF17998"/>
    </source>
</evidence>
<feature type="chain" id="PRO_5010337353" description="Gram-positive pilin subunit D1 N-terminal domain-containing protein" evidence="6">
    <location>
        <begin position="31"/>
        <end position="477"/>
    </location>
</feature>
<feature type="domain" description="Adhesin isopeptide-forming adherence" evidence="9">
    <location>
        <begin position="200"/>
        <end position="327"/>
    </location>
</feature>
<dbReference type="Pfam" id="PF17998">
    <property type="entry name" value="AgI_II_C2"/>
    <property type="match status" value="1"/>
</dbReference>
<keyword evidence="5" id="KW-1133">Transmembrane helix</keyword>
<sequence length="477" mass="49290">MSASRTTWRRLLVGFGATVLATAGVLTATAAPGPGNIDPTAPTSLTIHKHEGDPTATGGQAGDGNALAPAPGSPLAGVTFTVTPVTHNGAPIDLTKPEDWALIQGLNPATPLTSPFGLGAPQTVVTQADGSVTLPGIAKGFFLVRETDSGPHPIVSKVPDFFVSVPFPDDVSSKWIYDVHVYPKNKLNETTPTKEVADPGKALVLGSTVEWKITAPVAQIASGDTYRTFEITDQLDPRLQVDTDTIVVTYKGATLVAGTDYTVTPAGGQAVKGAKVVVSLTGALSRLEPDTDVVVTLPTTVAEVVAPGAITNEAFVNTNDTTVKTNIPKVNFGSIQIHKFNQKDASQALQGAVFELYDAKNGTKITEATTGEDGLITFTGLWVGKDDDLSETYWIKETKAPAGYVLPTGDAVWREVTVDNGGVTPVVVDVPNTKQGGPNLPLTGGVGTAVFGGGGALLVVAAIVIGGVVARRRAATN</sequence>
<evidence type="ECO:0000259" key="8">
    <source>
        <dbReference type="Pfam" id="PF17802"/>
    </source>
</evidence>